<evidence type="ECO:0000256" key="1">
    <source>
        <dbReference type="ARBA" id="ARBA00022517"/>
    </source>
</evidence>
<dbReference type="AlphaFoldDB" id="A0A537IRS9"/>
<reference evidence="4 5" key="1">
    <citation type="journal article" date="2019" name="Nat. Microbiol.">
        <title>Mediterranean grassland soil C-N compound turnover is dependent on rainfall and depth, and is mediated by genomically divergent microorganisms.</title>
        <authorList>
            <person name="Diamond S."/>
            <person name="Andeer P.F."/>
            <person name="Li Z."/>
            <person name="Crits-Christoph A."/>
            <person name="Burstein D."/>
            <person name="Anantharaman K."/>
            <person name="Lane K.R."/>
            <person name="Thomas B.C."/>
            <person name="Pan C."/>
            <person name="Northen T.R."/>
            <person name="Banfield J.F."/>
        </authorList>
    </citation>
    <scope>NUCLEOTIDE SEQUENCE [LARGE SCALE GENOMIC DNA]</scope>
    <source>
        <strain evidence="4">NP_8</strain>
    </source>
</reference>
<dbReference type="PROSITE" id="PS01319">
    <property type="entry name" value="RBFA"/>
    <property type="match status" value="1"/>
</dbReference>
<gene>
    <name evidence="2 4" type="primary">rbfA</name>
    <name evidence="4" type="ORF">E6H05_09190</name>
</gene>
<dbReference type="GO" id="GO:0005829">
    <property type="term" value="C:cytosol"/>
    <property type="evidence" value="ECO:0007669"/>
    <property type="project" value="TreeGrafter"/>
</dbReference>
<evidence type="ECO:0000313" key="5">
    <source>
        <dbReference type="Proteomes" id="UP000318834"/>
    </source>
</evidence>
<comment type="similarity">
    <text evidence="2">Belongs to the RbfA family.</text>
</comment>
<protein>
    <recommendedName>
        <fullName evidence="2">Ribosome-binding factor A</fullName>
    </recommendedName>
</protein>
<accession>A0A537IRS9</accession>
<dbReference type="Gene3D" id="3.30.300.20">
    <property type="match status" value="1"/>
</dbReference>
<dbReference type="Proteomes" id="UP000318834">
    <property type="component" value="Unassembled WGS sequence"/>
</dbReference>
<organism evidence="4 5">
    <name type="scientific">Candidatus Segetimicrobium genomatis</name>
    <dbReference type="NCBI Taxonomy" id="2569760"/>
    <lineage>
        <taxon>Bacteria</taxon>
        <taxon>Bacillati</taxon>
        <taxon>Candidatus Sysuimicrobiota</taxon>
        <taxon>Candidatus Sysuimicrobiia</taxon>
        <taxon>Candidatus Sysuimicrobiales</taxon>
        <taxon>Candidatus Segetimicrobiaceae</taxon>
        <taxon>Candidatus Segetimicrobium</taxon>
    </lineage>
</organism>
<comment type="subcellular location">
    <subcellularLocation>
        <location evidence="2">Cytoplasm</location>
    </subcellularLocation>
</comment>
<comment type="function">
    <text evidence="2">One of several proteins that assist in the late maturation steps of the functional core of the 30S ribosomal subunit. Associates with free 30S ribosomal subunits (but not with 30S subunits that are part of 70S ribosomes or polysomes). Required for efficient processing of 16S rRNA. May interact with the 5'-terminal helix region of 16S rRNA.</text>
</comment>
<name>A0A537IRS9_9BACT</name>
<evidence type="ECO:0000256" key="2">
    <source>
        <dbReference type="HAMAP-Rule" id="MF_00003"/>
    </source>
</evidence>
<dbReference type="EMBL" id="VBAP01000067">
    <property type="protein sequence ID" value="TMI73752.1"/>
    <property type="molecule type" value="Genomic_DNA"/>
</dbReference>
<dbReference type="NCBIfam" id="TIGR00082">
    <property type="entry name" value="rbfA"/>
    <property type="match status" value="1"/>
</dbReference>
<dbReference type="SUPFAM" id="SSF89919">
    <property type="entry name" value="Ribosome-binding factor A, RbfA"/>
    <property type="match status" value="1"/>
</dbReference>
<evidence type="ECO:0000256" key="3">
    <source>
        <dbReference type="SAM" id="MobiDB-lite"/>
    </source>
</evidence>
<keyword evidence="2" id="KW-0963">Cytoplasm</keyword>
<dbReference type="GO" id="GO:0043024">
    <property type="term" value="F:ribosomal small subunit binding"/>
    <property type="evidence" value="ECO:0007669"/>
    <property type="project" value="TreeGrafter"/>
</dbReference>
<proteinExistence type="inferred from homology"/>
<feature type="region of interest" description="Disordered" evidence="3">
    <location>
        <begin position="108"/>
        <end position="131"/>
    </location>
</feature>
<dbReference type="HAMAP" id="MF_00003">
    <property type="entry name" value="RbfA"/>
    <property type="match status" value="1"/>
</dbReference>
<dbReference type="InterPro" id="IPR020053">
    <property type="entry name" value="Ribosome-bd_factorA_CS"/>
</dbReference>
<keyword evidence="1 2" id="KW-0690">Ribosome biogenesis</keyword>
<dbReference type="InterPro" id="IPR015946">
    <property type="entry name" value="KH_dom-like_a/b"/>
</dbReference>
<comment type="subunit">
    <text evidence="2">Monomer. Binds 30S ribosomal subunits, but not 50S ribosomal subunits or 70S ribosomes.</text>
</comment>
<dbReference type="InterPro" id="IPR023799">
    <property type="entry name" value="RbfA_dom_sf"/>
</dbReference>
<dbReference type="Pfam" id="PF02033">
    <property type="entry name" value="RBFA"/>
    <property type="match status" value="1"/>
</dbReference>
<comment type="caution">
    <text evidence="4">The sequence shown here is derived from an EMBL/GenBank/DDBJ whole genome shotgun (WGS) entry which is preliminary data.</text>
</comment>
<dbReference type="GO" id="GO:0030490">
    <property type="term" value="P:maturation of SSU-rRNA"/>
    <property type="evidence" value="ECO:0007669"/>
    <property type="project" value="UniProtKB-UniRule"/>
</dbReference>
<sequence length="131" mass="14872">MPHRPERVREFIKEQVSEIIQHKLKDPRIGFASVTDVEVSLDLRYAKVFISVLGDAQAKTDTMAGLQSAQGYVRSELSRRLQMRFTPEISFRLDESIERGTRIVTLIRKVTKGSGDDRPPLPDRGSPPKKP</sequence>
<dbReference type="PANTHER" id="PTHR33515:SF1">
    <property type="entry name" value="RIBOSOME-BINDING FACTOR A, CHLOROPLASTIC-RELATED"/>
    <property type="match status" value="1"/>
</dbReference>
<dbReference type="PANTHER" id="PTHR33515">
    <property type="entry name" value="RIBOSOME-BINDING FACTOR A, CHLOROPLASTIC-RELATED"/>
    <property type="match status" value="1"/>
</dbReference>
<evidence type="ECO:0000313" key="4">
    <source>
        <dbReference type="EMBL" id="TMI73752.1"/>
    </source>
</evidence>
<dbReference type="InterPro" id="IPR000238">
    <property type="entry name" value="RbfA"/>
</dbReference>